<feature type="non-terminal residue" evidence="3">
    <location>
        <position position="1"/>
    </location>
</feature>
<evidence type="ECO:0000256" key="2">
    <source>
        <dbReference type="SAM" id="MobiDB-lite"/>
    </source>
</evidence>
<dbReference type="EMBL" id="JADXDR010000049">
    <property type="protein sequence ID" value="KAI7842667.1"/>
    <property type="molecule type" value="Genomic_DNA"/>
</dbReference>
<feature type="region of interest" description="Disordered" evidence="2">
    <location>
        <begin position="31"/>
        <end position="61"/>
    </location>
</feature>
<dbReference type="InterPro" id="IPR017441">
    <property type="entry name" value="Protein_kinase_ATP_BS"/>
</dbReference>
<keyword evidence="4" id="KW-1185">Reference proteome</keyword>
<keyword evidence="1" id="KW-0067">ATP-binding</keyword>
<dbReference type="Gene3D" id="3.30.200.20">
    <property type="entry name" value="Phosphorylase Kinase, domain 1"/>
    <property type="match status" value="1"/>
</dbReference>
<feature type="binding site" evidence="1">
    <location>
        <position position="84"/>
    </location>
    <ligand>
        <name>ATP</name>
        <dbReference type="ChEBI" id="CHEBI:30616"/>
    </ligand>
</feature>
<evidence type="ECO:0000313" key="3">
    <source>
        <dbReference type="EMBL" id="KAI7842667.1"/>
    </source>
</evidence>
<evidence type="ECO:0000313" key="4">
    <source>
        <dbReference type="Proteomes" id="UP001205105"/>
    </source>
</evidence>
<evidence type="ECO:0000256" key="1">
    <source>
        <dbReference type="PROSITE-ProRule" id="PRU10141"/>
    </source>
</evidence>
<organism evidence="3 4">
    <name type="scientific">Chlorella ohadii</name>
    <dbReference type="NCBI Taxonomy" id="2649997"/>
    <lineage>
        <taxon>Eukaryota</taxon>
        <taxon>Viridiplantae</taxon>
        <taxon>Chlorophyta</taxon>
        <taxon>core chlorophytes</taxon>
        <taxon>Trebouxiophyceae</taxon>
        <taxon>Chlorellales</taxon>
        <taxon>Chlorellaceae</taxon>
        <taxon>Chlorella clade</taxon>
        <taxon>Chlorella</taxon>
    </lineage>
</organism>
<gene>
    <name evidence="3" type="ORF">COHA_003599</name>
</gene>
<evidence type="ECO:0008006" key="5">
    <source>
        <dbReference type="Google" id="ProtNLM"/>
    </source>
</evidence>
<feature type="compositionally biased region" description="Low complexity" evidence="2">
    <location>
        <begin position="49"/>
        <end position="61"/>
    </location>
</feature>
<keyword evidence="1" id="KW-0547">Nucleotide-binding</keyword>
<proteinExistence type="predicted"/>
<dbReference type="SUPFAM" id="SSF56112">
    <property type="entry name" value="Protein kinase-like (PK-like)"/>
    <property type="match status" value="1"/>
</dbReference>
<sequence length="127" mass="13738">MLRAAPRAPRAPLATTRQRCVQRLARQAAVSVRADSSSKRDKGRRLDPSRLSTGRSLGSGSFGECYQGMLQDPDSLEDVPVVLKRVRARVAGAEEMHEAEHLINVLANKAASEAVAPFLGYALVETP</sequence>
<reference evidence="3" key="1">
    <citation type="submission" date="2020-11" db="EMBL/GenBank/DDBJ databases">
        <title>Chlorella ohadii genome sequencing and assembly.</title>
        <authorList>
            <person name="Murik O."/>
            <person name="Treves H."/>
            <person name="Kedem I."/>
            <person name="Shotland Y."/>
            <person name="Kaplan A."/>
        </authorList>
    </citation>
    <scope>NUCLEOTIDE SEQUENCE</scope>
    <source>
        <strain evidence="3">1</strain>
    </source>
</reference>
<dbReference type="InterPro" id="IPR011009">
    <property type="entry name" value="Kinase-like_dom_sf"/>
</dbReference>
<dbReference type="GO" id="GO:0005524">
    <property type="term" value="F:ATP binding"/>
    <property type="evidence" value="ECO:0007669"/>
    <property type="project" value="UniProtKB-UniRule"/>
</dbReference>
<comment type="caution">
    <text evidence="3">The sequence shown here is derived from an EMBL/GenBank/DDBJ whole genome shotgun (WGS) entry which is preliminary data.</text>
</comment>
<dbReference type="PROSITE" id="PS00107">
    <property type="entry name" value="PROTEIN_KINASE_ATP"/>
    <property type="match status" value="1"/>
</dbReference>
<dbReference type="AlphaFoldDB" id="A0AAD5DS14"/>
<accession>A0AAD5DS14</accession>
<dbReference type="Proteomes" id="UP001205105">
    <property type="component" value="Unassembled WGS sequence"/>
</dbReference>
<dbReference type="PANTHER" id="PTHR46699">
    <property type="entry name" value="SERINE/THREONINE-PROTEIN KINASE STN8, CHLOROPLASTIC-RELATED"/>
    <property type="match status" value="1"/>
</dbReference>
<name>A0AAD5DS14_9CHLO</name>
<feature type="compositionally biased region" description="Basic and acidic residues" evidence="2">
    <location>
        <begin position="36"/>
        <end position="48"/>
    </location>
</feature>
<protein>
    <recommendedName>
        <fullName evidence="5">Protein kinase domain-containing protein</fullName>
    </recommendedName>
</protein>